<dbReference type="Pfam" id="PF00112">
    <property type="entry name" value="Peptidase_C1"/>
    <property type="match status" value="1"/>
</dbReference>
<name>A0A8S1CU47_9INSE</name>
<evidence type="ECO:0000256" key="5">
    <source>
        <dbReference type="ARBA" id="ARBA00023145"/>
    </source>
</evidence>
<evidence type="ECO:0000256" key="3">
    <source>
        <dbReference type="ARBA" id="ARBA00022801"/>
    </source>
</evidence>
<evidence type="ECO:0000313" key="9">
    <source>
        <dbReference type="EMBL" id="CAB3372720.1"/>
    </source>
</evidence>
<keyword evidence="2" id="KW-0645">Protease</keyword>
<dbReference type="Pfam" id="PF08246">
    <property type="entry name" value="Inhibitor_I29"/>
    <property type="match status" value="1"/>
</dbReference>
<evidence type="ECO:0000256" key="7">
    <source>
        <dbReference type="SAM" id="SignalP"/>
    </source>
</evidence>
<accession>A0A8S1CU47</accession>
<dbReference type="SUPFAM" id="SSF54001">
    <property type="entry name" value="Cysteine proteinases"/>
    <property type="match status" value="1"/>
</dbReference>
<dbReference type="Proteomes" id="UP000494165">
    <property type="component" value="Unassembled WGS sequence"/>
</dbReference>
<organism evidence="9 10">
    <name type="scientific">Cloeon dipterum</name>
    <dbReference type="NCBI Taxonomy" id="197152"/>
    <lineage>
        <taxon>Eukaryota</taxon>
        <taxon>Metazoa</taxon>
        <taxon>Ecdysozoa</taxon>
        <taxon>Arthropoda</taxon>
        <taxon>Hexapoda</taxon>
        <taxon>Insecta</taxon>
        <taxon>Pterygota</taxon>
        <taxon>Palaeoptera</taxon>
        <taxon>Ephemeroptera</taxon>
        <taxon>Pisciforma</taxon>
        <taxon>Baetidae</taxon>
        <taxon>Cloeon</taxon>
    </lineage>
</organism>
<reference evidence="9 10" key="1">
    <citation type="submission" date="2020-04" db="EMBL/GenBank/DDBJ databases">
        <authorList>
            <person name="Alioto T."/>
            <person name="Alioto T."/>
            <person name="Gomez Garrido J."/>
        </authorList>
    </citation>
    <scope>NUCLEOTIDE SEQUENCE [LARGE SCALE GENOMIC DNA]</scope>
</reference>
<evidence type="ECO:0000256" key="2">
    <source>
        <dbReference type="ARBA" id="ARBA00022670"/>
    </source>
</evidence>
<sequence>MAITWKTALTFVAIFSLCFLGIPIKVEPPANNLQQSFISYLAARNRSYAKDSPEFQRKFGYYLNSLSRSKDLNSTSDHPLAARYGATKFSDLSQEEFIQTYLNPDLSVKFMKKEHREQLIQKHHHSKREKRAVIFDNTLPMVVDWRKMGILTPIKNQKTCGACWAFSTIETIEAMQALQKGKSVMLSVQQGVDCATNGNIGCAGGDTCRFLEWMNASKVALVTENQYPFTGMTGKCKVTDNVNTVGTRITSNFTCNNYVGEEQELMRVVATHGPVAVAVNALNWQNYLGGVIQFNCDGNPFSLNHAVQIVGYDRTAAIPFYIIRNSWGSDFGDKGYLYIAIGDNICGEDRIINW</sequence>
<keyword evidence="5" id="KW-0865">Zymogen</keyword>
<proteinExistence type="inferred from homology"/>
<dbReference type="InterPro" id="IPR038765">
    <property type="entry name" value="Papain-like_cys_pep_sf"/>
</dbReference>
<feature type="domain" description="Peptidase C1A papain C-terminal" evidence="8">
    <location>
        <begin position="139"/>
        <end position="352"/>
    </location>
</feature>
<keyword evidence="4" id="KW-0788">Thiol protease</keyword>
<dbReference type="EMBL" id="CADEPI010000075">
    <property type="protein sequence ID" value="CAB3372720.1"/>
    <property type="molecule type" value="Genomic_DNA"/>
</dbReference>
<dbReference type="OrthoDB" id="498368at2759"/>
<dbReference type="InterPro" id="IPR013128">
    <property type="entry name" value="Peptidase_C1A"/>
</dbReference>
<dbReference type="PROSITE" id="PS00639">
    <property type="entry name" value="THIOL_PROTEASE_HIS"/>
    <property type="match status" value="1"/>
</dbReference>
<comment type="similarity">
    <text evidence="1">Belongs to the peptidase C1 family.</text>
</comment>
<comment type="caution">
    <text evidence="9">The sequence shown here is derived from an EMBL/GenBank/DDBJ whole genome shotgun (WGS) entry which is preliminary data.</text>
</comment>
<dbReference type="InterPro" id="IPR000668">
    <property type="entry name" value="Peptidase_C1A_C"/>
</dbReference>
<dbReference type="Gene3D" id="3.90.70.10">
    <property type="entry name" value="Cysteine proteinases"/>
    <property type="match status" value="1"/>
</dbReference>
<keyword evidence="3" id="KW-0378">Hydrolase</keyword>
<protein>
    <recommendedName>
        <fullName evidence="8">Peptidase C1A papain C-terminal domain-containing protein</fullName>
    </recommendedName>
</protein>
<feature type="signal peptide" evidence="7">
    <location>
        <begin position="1"/>
        <end position="23"/>
    </location>
</feature>
<dbReference type="GO" id="GO:0006508">
    <property type="term" value="P:proteolysis"/>
    <property type="evidence" value="ECO:0007669"/>
    <property type="project" value="UniProtKB-KW"/>
</dbReference>
<keyword evidence="6" id="KW-1015">Disulfide bond</keyword>
<evidence type="ECO:0000256" key="1">
    <source>
        <dbReference type="ARBA" id="ARBA00008455"/>
    </source>
</evidence>
<dbReference type="InterPro" id="IPR013201">
    <property type="entry name" value="Prot_inhib_I29"/>
</dbReference>
<keyword evidence="7" id="KW-0732">Signal</keyword>
<evidence type="ECO:0000259" key="8">
    <source>
        <dbReference type="SMART" id="SM00645"/>
    </source>
</evidence>
<dbReference type="InterPro" id="IPR000169">
    <property type="entry name" value="Pept_cys_AS"/>
</dbReference>
<dbReference type="CDD" id="cd02248">
    <property type="entry name" value="Peptidase_C1A"/>
    <property type="match status" value="1"/>
</dbReference>
<evidence type="ECO:0000256" key="6">
    <source>
        <dbReference type="ARBA" id="ARBA00023157"/>
    </source>
</evidence>
<dbReference type="PRINTS" id="PR00705">
    <property type="entry name" value="PAPAIN"/>
</dbReference>
<gene>
    <name evidence="9" type="ORF">CLODIP_2_CD04424</name>
</gene>
<dbReference type="PROSITE" id="PS00139">
    <property type="entry name" value="THIOL_PROTEASE_CYS"/>
    <property type="match status" value="1"/>
</dbReference>
<evidence type="ECO:0000256" key="4">
    <source>
        <dbReference type="ARBA" id="ARBA00022807"/>
    </source>
</evidence>
<dbReference type="InterPro" id="IPR025660">
    <property type="entry name" value="Pept_his_AS"/>
</dbReference>
<dbReference type="InterPro" id="IPR039417">
    <property type="entry name" value="Peptidase_C1A_papain-like"/>
</dbReference>
<keyword evidence="10" id="KW-1185">Reference proteome</keyword>
<evidence type="ECO:0000313" key="10">
    <source>
        <dbReference type="Proteomes" id="UP000494165"/>
    </source>
</evidence>
<dbReference type="SMART" id="SM00645">
    <property type="entry name" value="Pept_C1"/>
    <property type="match status" value="1"/>
</dbReference>
<dbReference type="PANTHER" id="PTHR12411">
    <property type="entry name" value="CYSTEINE PROTEASE FAMILY C1-RELATED"/>
    <property type="match status" value="1"/>
</dbReference>
<dbReference type="GO" id="GO:0008234">
    <property type="term" value="F:cysteine-type peptidase activity"/>
    <property type="evidence" value="ECO:0007669"/>
    <property type="project" value="UniProtKB-KW"/>
</dbReference>
<dbReference type="AlphaFoldDB" id="A0A8S1CU47"/>
<feature type="chain" id="PRO_5035774131" description="Peptidase C1A papain C-terminal domain-containing protein" evidence="7">
    <location>
        <begin position="24"/>
        <end position="354"/>
    </location>
</feature>